<geneLocation type="mitochondrion" evidence="20"/>
<feature type="domain" description="NADH:ubiquinone oxidoreductase chain 4 N-terminal" evidence="19">
    <location>
        <begin position="1"/>
        <end position="73"/>
    </location>
</feature>
<keyword evidence="8 17" id="KW-0812">Transmembrane</keyword>
<comment type="function">
    <text evidence="1">Core subunit of the mitochondrial membrane respiratory chain NADH dehydrogenase (Complex I) that is believed to belong to the minimal assembly required for catalysis. Complex I functions in the transfer of electrons from NADH to the respiratory chain. The immediate electron acceptor for the enzyme is believed to be ubiquinone.</text>
</comment>
<evidence type="ECO:0000256" key="7">
    <source>
        <dbReference type="ARBA" id="ARBA00022660"/>
    </source>
</evidence>
<keyword evidence="13 17" id="KW-0830">Ubiquinone</keyword>
<evidence type="ECO:0000256" key="8">
    <source>
        <dbReference type="ARBA" id="ARBA00022692"/>
    </source>
</evidence>
<reference evidence="20" key="1">
    <citation type="journal article" date="2012" name="Genome">
        <title>Novel gene rearrangements in the mitochondrial genome of a webspinner, Aposthonia japonica (Insecta: Embioptera).</title>
        <authorList>
            <person name="Komoto N."/>
            <person name="Yukuhiro K."/>
            <person name="Tomita S."/>
        </authorList>
    </citation>
    <scope>NUCLEOTIDE SEQUENCE</scope>
</reference>
<protein>
    <recommendedName>
        <fullName evidence="5 17">NADH-ubiquinone oxidoreductase chain 4</fullName>
        <ecNumber evidence="4 17">7.1.1.2</ecNumber>
    </recommendedName>
</protein>
<dbReference type="InterPro" id="IPR001750">
    <property type="entry name" value="ND/Mrp_TM"/>
</dbReference>
<evidence type="ECO:0000256" key="12">
    <source>
        <dbReference type="ARBA" id="ARBA00023027"/>
    </source>
</evidence>
<dbReference type="InterPro" id="IPR000260">
    <property type="entry name" value="NADH4_N"/>
</dbReference>
<feature type="transmembrane region" description="Helical" evidence="17">
    <location>
        <begin position="177"/>
        <end position="198"/>
    </location>
</feature>
<feature type="transmembrane region" description="Helical" evidence="17">
    <location>
        <begin position="88"/>
        <end position="112"/>
    </location>
</feature>
<sequence length="438" mass="50018">MLKYLFYVVFLIYMGVGENMFYVVTVFFGLVFLMMMFFSGELNFWFEIGNMFGVDKVSLLLIMLSVVIFYFVFLVGFEYNIYLLGYNFVLIIMFFLMILFSIMNLFVFYLVFETSLIPISLLVMGWGMQSERLSASIYLMMYMLFSSLPMMVVLMFLSNNLFYMSMMFIGNINSFVVYFLVVLMFVVKFPLFILHLWLPKAHVEAPVVGSMILAGILLKLGGYGLYRFMKLVIDSGVKFNVLVVIISLIGMILVSLNCLCQVDMKSLIAYSSVVHMCMSLLGILSLSGWGVNGLIVLMVSHGLCSSGLFYLVGVIYNRFMSRSLFLNKGLMICMPAMGLGWFLLSTSNLSAPPSLNLLGELMVLGGLMMWSMISLLMLIFIMFFSAFYSLYLFSYLHHGDLYSGGISGFVSSGLLKEYLIVYYHWFPLNLLFLMGDYF</sequence>
<feature type="transmembrane region" description="Helical" evidence="17">
    <location>
        <begin position="59"/>
        <end position="82"/>
    </location>
</feature>
<dbReference type="AlphaFoldDB" id="H7CD26"/>
<feature type="transmembrane region" description="Helical" evidence="17">
    <location>
        <begin position="329"/>
        <end position="347"/>
    </location>
</feature>
<evidence type="ECO:0000256" key="16">
    <source>
        <dbReference type="ARBA" id="ARBA00049551"/>
    </source>
</evidence>
<dbReference type="Pfam" id="PF01059">
    <property type="entry name" value="Oxidored_q5_N"/>
    <property type="match status" value="1"/>
</dbReference>
<name>H7CD26_9NEOP</name>
<dbReference type="EMBL" id="AB639034">
    <property type="protein sequence ID" value="BAL70373.1"/>
    <property type="molecule type" value="Genomic_DNA"/>
</dbReference>
<evidence type="ECO:0000256" key="14">
    <source>
        <dbReference type="ARBA" id="ARBA00023128"/>
    </source>
</evidence>
<dbReference type="PANTHER" id="PTHR43507">
    <property type="entry name" value="NADH-UBIQUINONE OXIDOREDUCTASE CHAIN 4"/>
    <property type="match status" value="1"/>
</dbReference>
<evidence type="ECO:0000256" key="4">
    <source>
        <dbReference type="ARBA" id="ARBA00012944"/>
    </source>
</evidence>
<dbReference type="PANTHER" id="PTHR43507:SF20">
    <property type="entry name" value="NADH-UBIQUINONE OXIDOREDUCTASE CHAIN 4"/>
    <property type="match status" value="1"/>
</dbReference>
<dbReference type="GO" id="GO:0003954">
    <property type="term" value="F:NADH dehydrogenase activity"/>
    <property type="evidence" value="ECO:0007669"/>
    <property type="project" value="TreeGrafter"/>
</dbReference>
<proteinExistence type="inferred from homology"/>
<evidence type="ECO:0000259" key="19">
    <source>
        <dbReference type="Pfam" id="PF01059"/>
    </source>
</evidence>
<dbReference type="PRINTS" id="PR01437">
    <property type="entry name" value="NUOXDRDTASE4"/>
</dbReference>
<feature type="transmembrane region" description="Helical" evidence="17">
    <location>
        <begin position="205"/>
        <end position="226"/>
    </location>
</feature>
<keyword evidence="15 17" id="KW-0472">Membrane</keyword>
<feature type="transmembrane region" description="Helical" evidence="17">
    <location>
        <begin position="133"/>
        <end position="157"/>
    </location>
</feature>
<accession>H7CD26</accession>
<dbReference type="InterPro" id="IPR003918">
    <property type="entry name" value="NADH_UbQ_OxRdtase"/>
</dbReference>
<dbReference type="GO" id="GO:0008137">
    <property type="term" value="F:NADH dehydrogenase (ubiquinone) activity"/>
    <property type="evidence" value="ECO:0007669"/>
    <property type="project" value="UniProtKB-UniRule"/>
</dbReference>
<evidence type="ECO:0000256" key="13">
    <source>
        <dbReference type="ARBA" id="ARBA00023075"/>
    </source>
</evidence>
<evidence type="ECO:0000259" key="18">
    <source>
        <dbReference type="Pfam" id="PF00361"/>
    </source>
</evidence>
<organism evidence="20">
    <name type="scientific">Aposthonia japonica</name>
    <dbReference type="NCBI Taxonomy" id="911381"/>
    <lineage>
        <taxon>Eukaryota</taxon>
        <taxon>Metazoa</taxon>
        <taxon>Ecdysozoa</taxon>
        <taxon>Arthropoda</taxon>
        <taxon>Hexapoda</taxon>
        <taxon>Insecta</taxon>
        <taxon>Pterygota</taxon>
        <taxon>Neoptera</taxon>
        <taxon>Polyneoptera</taxon>
        <taxon>Embioptera</taxon>
        <taxon>Oligotomidae</taxon>
        <taxon>Aposthonia</taxon>
    </lineage>
</organism>
<keyword evidence="10 17" id="KW-0249">Electron transport</keyword>
<comment type="function">
    <text evidence="17">Core subunit of the mitochondrial membrane respiratory chain NADH dehydrogenase (Complex I) which catalyzes electron transfer from NADH through the respiratory chain, using ubiquinone as an electron acceptor. Essential for the catalytic activity and assembly of complex I.</text>
</comment>
<feature type="transmembrane region" description="Helical" evidence="17">
    <location>
        <begin position="295"/>
        <end position="317"/>
    </location>
</feature>
<keyword evidence="9" id="KW-1278">Translocase</keyword>
<evidence type="ECO:0000256" key="6">
    <source>
        <dbReference type="ARBA" id="ARBA00022448"/>
    </source>
</evidence>
<gene>
    <name evidence="20" type="primary">ND4</name>
</gene>
<evidence type="ECO:0000256" key="1">
    <source>
        <dbReference type="ARBA" id="ARBA00003257"/>
    </source>
</evidence>
<evidence type="ECO:0000256" key="15">
    <source>
        <dbReference type="ARBA" id="ARBA00023136"/>
    </source>
</evidence>
<keyword evidence="12 17" id="KW-0520">NAD</keyword>
<keyword evidence="7 17" id="KW-0679">Respiratory chain</keyword>
<dbReference type="Pfam" id="PF00361">
    <property type="entry name" value="Proton_antipo_M"/>
    <property type="match status" value="1"/>
</dbReference>
<keyword evidence="14 17" id="KW-0496">Mitochondrion</keyword>
<evidence type="ECO:0000256" key="11">
    <source>
        <dbReference type="ARBA" id="ARBA00022989"/>
    </source>
</evidence>
<feature type="transmembrane region" description="Helical" evidence="17">
    <location>
        <begin position="238"/>
        <end position="260"/>
    </location>
</feature>
<evidence type="ECO:0000256" key="17">
    <source>
        <dbReference type="RuleBase" id="RU003297"/>
    </source>
</evidence>
<keyword evidence="11 17" id="KW-1133">Transmembrane helix</keyword>
<comment type="subcellular location">
    <subcellularLocation>
        <location evidence="2 17">Mitochondrion membrane</location>
        <topology evidence="2 17">Multi-pass membrane protein</topology>
    </subcellularLocation>
</comment>
<dbReference type="GO" id="GO:0031966">
    <property type="term" value="C:mitochondrial membrane"/>
    <property type="evidence" value="ECO:0007669"/>
    <property type="project" value="UniProtKB-SubCell"/>
</dbReference>
<evidence type="ECO:0000256" key="9">
    <source>
        <dbReference type="ARBA" id="ARBA00022967"/>
    </source>
</evidence>
<comment type="similarity">
    <text evidence="3 17">Belongs to the complex I subunit 4 family.</text>
</comment>
<dbReference type="GO" id="GO:0042773">
    <property type="term" value="P:ATP synthesis coupled electron transport"/>
    <property type="evidence" value="ECO:0007669"/>
    <property type="project" value="InterPro"/>
</dbReference>
<feature type="domain" description="NADH:quinone oxidoreductase/Mrp antiporter transmembrane" evidence="18">
    <location>
        <begin position="103"/>
        <end position="382"/>
    </location>
</feature>
<evidence type="ECO:0000256" key="3">
    <source>
        <dbReference type="ARBA" id="ARBA00009025"/>
    </source>
</evidence>
<comment type="catalytic activity">
    <reaction evidence="16 17">
        <text>a ubiquinone + NADH + 5 H(+)(in) = a ubiquinol + NAD(+) + 4 H(+)(out)</text>
        <dbReference type="Rhea" id="RHEA:29091"/>
        <dbReference type="Rhea" id="RHEA-COMP:9565"/>
        <dbReference type="Rhea" id="RHEA-COMP:9566"/>
        <dbReference type="ChEBI" id="CHEBI:15378"/>
        <dbReference type="ChEBI" id="CHEBI:16389"/>
        <dbReference type="ChEBI" id="CHEBI:17976"/>
        <dbReference type="ChEBI" id="CHEBI:57540"/>
        <dbReference type="ChEBI" id="CHEBI:57945"/>
        <dbReference type="EC" id="7.1.1.2"/>
    </reaction>
</comment>
<evidence type="ECO:0000313" key="20">
    <source>
        <dbReference type="EMBL" id="BAL70373.1"/>
    </source>
</evidence>
<feature type="transmembrane region" description="Helical" evidence="17">
    <location>
        <begin position="20"/>
        <end position="38"/>
    </location>
</feature>
<evidence type="ECO:0000256" key="5">
    <source>
        <dbReference type="ARBA" id="ARBA00021006"/>
    </source>
</evidence>
<feature type="transmembrane region" description="Helical" evidence="17">
    <location>
        <begin position="267"/>
        <end position="289"/>
    </location>
</feature>
<dbReference type="GO" id="GO:0015990">
    <property type="term" value="P:electron transport coupled proton transport"/>
    <property type="evidence" value="ECO:0007669"/>
    <property type="project" value="TreeGrafter"/>
</dbReference>
<dbReference type="EC" id="7.1.1.2" evidence="4 17"/>
<evidence type="ECO:0000256" key="10">
    <source>
        <dbReference type="ARBA" id="ARBA00022982"/>
    </source>
</evidence>
<feature type="transmembrane region" description="Helical" evidence="17">
    <location>
        <begin position="405"/>
        <end position="425"/>
    </location>
</feature>
<evidence type="ECO:0000256" key="2">
    <source>
        <dbReference type="ARBA" id="ARBA00004225"/>
    </source>
</evidence>
<keyword evidence="6 17" id="KW-0813">Transport</keyword>
<feature type="transmembrane region" description="Helical" evidence="17">
    <location>
        <begin position="367"/>
        <end position="393"/>
    </location>
</feature>
<dbReference type="GO" id="GO:0048039">
    <property type="term" value="F:ubiquinone binding"/>
    <property type="evidence" value="ECO:0007669"/>
    <property type="project" value="TreeGrafter"/>
</dbReference>